<dbReference type="EMBL" id="CADCVN010000983">
    <property type="protein sequence ID" value="CAA9512184.1"/>
    <property type="molecule type" value="Genomic_DNA"/>
</dbReference>
<sequence length="48" mass="5411">PTWQHFLRVLAPSACPVGESLGGREWKPKLCSSGQTFFSLKYEKSDKI</sequence>
<accession>A0A6J4T3J9</accession>
<gene>
    <name evidence="1" type="ORF">AVDCRST_MAG96-2515</name>
</gene>
<organism evidence="1">
    <name type="scientific">uncultured Segetibacter sp</name>
    <dbReference type="NCBI Taxonomy" id="481133"/>
    <lineage>
        <taxon>Bacteria</taxon>
        <taxon>Pseudomonadati</taxon>
        <taxon>Bacteroidota</taxon>
        <taxon>Chitinophagia</taxon>
        <taxon>Chitinophagales</taxon>
        <taxon>Chitinophagaceae</taxon>
        <taxon>Segetibacter</taxon>
        <taxon>environmental samples</taxon>
    </lineage>
</organism>
<protein>
    <submittedName>
        <fullName evidence="1">Uncharacterized protein</fullName>
    </submittedName>
</protein>
<proteinExistence type="predicted"/>
<feature type="non-terminal residue" evidence="1">
    <location>
        <position position="1"/>
    </location>
</feature>
<evidence type="ECO:0000313" key="1">
    <source>
        <dbReference type="EMBL" id="CAA9512184.1"/>
    </source>
</evidence>
<dbReference type="AlphaFoldDB" id="A0A6J4T3J9"/>
<name>A0A6J4T3J9_9BACT</name>
<reference evidence="1" key="1">
    <citation type="submission" date="2020-02" db="EMBL/GenBank/DDBJ databases">
        <authorList>
            <person name="Meier V. D."/>
        </authorList>
    </citation>
    <scope>NUCLEOTIDE SEQUENCE</scope>
    <source>
        <strain evidence="1">AVDCRST_MAG96</strain>
    </source>
</reference>